<keyword evidence="2 6" id="KW-0812">Transmembrane</keyword>
<sequence>MGGDEALADWFGLLSIAFWLCAQLPQVIKNYQLKSCDGLSLPFLVNWLFGDLTNFIGCVLTDQLPFQTYLAAYFCVVDVTLVGQFFHYRPKQLAIATPRQSLLTHPSPRTSLILPPPAQRDRSHVRSTTMPGGAPPSPTPQLFGHIHGHAHANSLPLTRPPSGRGTRRGRPPLSRDPSQADFRLPTTDSADALYAAALDVARAAERVHARRSTSNRPRPRHAATAPAPRSDSQQALNSTQSELSLHSSSTDDDEEEAHHARLTQSVSALGEPRGRTLTRNSTGLGTPHNELEHGDTVDELPDSHILEIRRRARARGSGRRAATVAFMGLGLLFWRGAVPGVVVPRGGGQGHVVGRMEQAPAGSAVSGWTPAPLHPPVLGYRPRTFVTFEDPQDGGDPPPPPPPEDGPDLKETIGRISAWACTTLYLTSRLPQIWKNFQRKSVEGLSILLFIFAFLGNVAYVASIAFRPAPPGEGAHYLLKALPYLLGSGGTLLFDLTIMIQSAIYGSAPPVPESPLDQPRLRRTYSSRRRPRHADTWSAGQHASFYVEDGLATSERRPLLSAGASPIRTTSEAWGRKDSGTSAHSSGGSAGASAGNSGLVMTSGGGSGSGLGVRLYGSTGDASNPSAAASPGGQ</sequence>
<feature type="region of interest" description="Disordered" evidence="5">
    <location>
        <begin position="557"/>
        <end position="634"/>
    </location>
</feature>
<evidence type="ECO:0000313" key="7">
    <source>
        <dbReference type="EMBL" id="KAL1406812.1"/>
    </source>
</evidence>
<feature type="region of interest" description="Disordered" evidence="5">
    <location>
        <begin position="511"/>
        <end position="536"/>
    </location>
</feature>
<comment type="caution">
    <text evidence="7">The sequence shown here is derived from an EMBL/GenBank/DDBJ whole genome shotgun (WGS) entry which is preliminary data.</text>
</comment>
<evidence type="ECO:0000256" key="2">
    <source>
        <dbReference type="ARBA" id="ARBA00022692"/>
    </source>
</evidence>
<feature type="compositionally biased region" description="Low complexity" evidence="5">
    <location>
        <begin position="612"/>
        <end position="634"/>
    </location>
</feature>
<evidence type="ECO:0000256" key="5">
    <source>
        <dbReference type="SAM" id="MobiDB-lite"/>
    </source>
</evidence>
<dbReference type="GeneID" id="95987264"/>
<dbReference type="InterPro" id="IPR006603">
    <property type="entry name" value="PQ-loop_rpt"/>
</dbReference>
<evidence type="ECO:0000256" key="6">
    <source>
        <dbReference type="SAM" id="Phobius"/>
    </source>
</evidence>
<gene>
    <name evidence="7" type="ORF">Q8F55_006221</name>
</gene>
<dbReference type="SMART" id="SM00679">
    <property type="entry name" value="CTNS"/>
    <property type="match status" value="2"/>
</dbReference>
<feature type="region of interest" description="Disordered" evidence="5">
    <location>
        <begin position="205"/>
        <end position="296"/>
    </location>
</feature>
<feature type="compositionally biased region" description="Basic residues" evidence="5">
    <location>
        <begin position="208"/>
        <end position="221"/>
    </location>
</feature>
<name>A0ABR3PWG7_9TREE</name>
<feature type="transmembrane region" description="Helical" evidence="6">
    <location>
        <begin position="481"/>
        <end position="500"/>
    </location>
</feature>
<proteinExistence type="predicted"/>
<evidence type="ECO:0000313" key="8">
    <source>
        <dbReference type="Proteomes" id="UP001565368"/>
    </source>
</evidence>
<feature type="compositionally biased region" description="Low complexity" evidence="5">
    <location>
        <begin position="580"/>
        <end position="602"/>
    </location>
</feature>
<dbReference type="Pfam" id="PF04193">
    <property type="entry name" value="PQ-loop"/>
    <property type="match status" value="2"/>
</dbReference>
<evidence type="ECO:0000256" key="4">
    <source>
        <dbReference type="ARBA" id="ARBA00023136"/>
    </source>
</evidence>
<dbReference type="RefSeq" id="XP_069206756.1">
    <property type="nucleotide sequence ID" value="XM_069354685.1"/>
</dbReference>
<evidence type="ECO:0000256" key="1">
    <source>
        <dbReference type="ARBA" id="ARBA00004141"/>
    </source>
</evidence>
<feature type="compositionally biased region" description="Low complexity" evidence="5">
    <location>
        <begin position="238"/>
        <end position="248"/>
    </location>
</feature>
<keyword evidence="3 6" id="KW-1133">Transmembrane helix</keyword>
<feature type="region of interest" description="Disordered" evidence="5">
    <location>
        <begin position="106"/>
        <end position="184"/>
    </location>
</feature>
<keyword evidence="8" id="KW-1185">Reference proteome</keyword>
<feature type="compositionally biased region" description="Basic residues" evidence="5">
    <location>
        <begin position="521"/>
        <end position="532"/>
    </location>
</feature>
<accession>A0ABR3PWG7</accession>
<feature type="region of interest" description="Disordered" evidence="5">
    <location>
        <begin position="386"/>
        <end position="410"/>
    </location>
</feature>
<dbReference type="PANTHER" id="PTHR16201">
    <property type="entry name" value="SEVEN TRANSMEMBRANE PROTEIN 1-RELATED"/>
    <property type="match status" value="1"/>
</dbReference>
<keyword evidence="4 6" id="KW-0472">Membrane</keyword>
<dbReference type="EMBL" id="JBBXJM010000005">
    <property type="protein sequence ID" value="KAL1406812.1"/>
    <property type="molecule type" value="Genomic_DNA"/>
</dbReference>
<comment type="subcellular location">
    <subcellularLocation>
        <location evidence="1">Membrane</location>
        <topology evidence="1">Multi-pass membrane protein</topology>
    </subcellularLocation>
</comment>
<organism evidence="7 8">
    <name type="scientific">Vanrija albida</name>
    <dbReference type="NCBI Taxonomy" id="181172"/>
    <lineage>
        <taxon>Eukaryota</taxon>
        <taxon>Fungi</taxon>
        <taxon>Dikarya</taxon>
        <taxon>Basidiomycota</taxon>
        <taxon>Agaricomycotina</taxon>
        <taxon>Tremellomycetes</taxon>
        <taxon>Trichosporonales</taxon>
        <taxon>Trichosporonaceae</taxon>
        <taxon>Vanrija</taxon>
    </lineage>
</organism>
<dbReference type="Gene3D" id="1.20.1280.290">
    <property type="match status" value="2"/>
</dbReference>
<dbReference type="Proteomes" id="UP001565368">
    <property type="component" value="Unassembled WGS sequence"/>
</dbReference>
<dbReference type="InterPro" id="IPR051415">
    <property type="entry name" value="LAAT-1"/>
</dbReference>
<dbReference type="PANTHER" id="PTHR16201:SF34">
    <property type="entry name" value="LYSOSOMAL AMINO ACID TRANSPORTER 1"/>
    <property type="match status" value="1"/>
</dbReference>
<evidence type="ECO:0000256" key="3">
    <source>
        <dbReference type="ARBA" id="ARBA00022989"/>
    </source>
</evidence>
<protein>
    <submittedName>
        <fullName evidence="7">Uncharacterized protein</fullName>
    </submittedName>
</protein>
<feature type="transmembrane region" description="Helical" evidence="6">
    <location>
        <begin position="445"/>
        <end position="466"/>
    </location>
</feature>
<reference evidence="7 8" key="1">
    <citation type="submission" date="2023-08" db="EMBL/GenBank/DDBJ databases">
        <title>Annotated Genome Sequence of Vanrija albida AlHP1.</title>
        <authorList>
            <person name="Herzog R."/>
        </authorList>
    </citation>
    <scope>NUCLEOTIDE SEQUENCE [LARGE SCALE GENOMIC DNA]</scope>
    <source>
        <strain evidence="7 8">AlHP1</strain>
    </source>
</reference>